<evidence type="ECO:0000256" key="2">
    <source>
        <dbReference type="ARBA" id="ARBA00023125"/>
    </source>
</evidence>
<keyword evidence="2" id="KW-0238">DNA-binding</keyword>
<keyword evidence="3" id="KW-0804">Transcription</keyword>
<evidence type="ECO:0000256" key="3">
    <source>
        <dbReference type="ARBA" id="ARBA00023163"/>
    </source>
</evidence>
<dbReference type="RefSeq" id="WP_262684042.1">
    <property type="nucleotide sequence ID" value="NZ_JAOQIO010000033.1"/>
</dbReference>
<dbReference type="InterPro" id="IPR018062">
    <property type="entry name" value="HTH_AraC-typ_CS"/>
</dbReference>
<comment type="caution">
    <text evidence="5">The sequence shown here is derived from an EMBL/GenBank/DDBJ whole genome shotgun (WGS) entry which is preliminary data.</text>
</comment>
<feature type="domain" description="HTH araC/xylS-type" evidence="4">
    <location>
        <begin position="186"/>
        <end position="284"/>
    </location>
</feature>
<protein>
    <submittedName>
        <fullName evidence="5">AraC family transcriptional regulator</fullName>
    </submittedName>
</protein>
<dbReference type="PRINTS" id="PR00032">
    <property type="entry name" value="HTHARAC"/>
</dbReference>
<dbReference type="InterPro" id="IPR003313">
    <property type="entry name" value="AraC-bd"/>
</dbReference>
<keyword evidence="6" id="KW-1185">Reference proteome</keyword>
<dbReference type="EMBL" id="JAOQIO010000033">
    <property type="protein sequence ID" value="MCU6792667.1"/>
    <property type="molecule type" value="Genomic_DNA"/>
</dbReference>
<dbReference type="PANTHER" id="PTHR43280">
    <property type="entry name" value="ARAC-FAMILY TRANSCRIPTIONAL REGULATOR"/>
    <property type="match status" value="1"/>
</dbReference>
<name>A0ABT2UDI4_9BACL</name>
<dbReference type="InterPro" id="IPR020449">
    <property type="entry name" value="Tscrpt_reg_AraC-type_HTH"/>
</dbReference>
<evidence type="ECO:0000256" key="1">
    <source>
        <dbReference type="ARBA" id="ARBA00023015"/>
    </source>
</evidence>
<dbReference type="SUPFAM" id="SSF46689">
    <property type="entry name" value="Homeodomain-like"/>
    <property type="match status" value="2"/>
</dbReference>
<sequence length="288" mass="33740">MLSIHSPTNLALEKNGIYVRSEVDNFQESWPIHTHYGTEIYFFIQGDATLLIGDVIYSPSPGDMFIFNGSVLHRINPSKETPYVRSYVNFNELFIQDVLTGEMIDKLSSLFQFPNGLLVRWDPEECEQIKELFIALRDEDEKESVGFKVMMKTYLVQMLFKIYRKTKQLYSFHTVPTHSQKQSSVRRVLHFINQNYTETFSLDELSKVLHLNKYYICHSFKEATGYTVNNYLIRKRIEEAKKMLLSTDRSVLDISEKLGFNTPVYFSRAFKQYVGISPQSYRRHSELG</sequence>
<dbReference type="SMART" id="SM00342">
    <property type="entry name" value="HTH_ARAC"/>
    <property type="match status" value="1"/>
</dbReference>
<accession>A0ABT2UDI4</accession>
<evidence type="ECO:0000313" key="5">
    <source>
        <dbReference type="EMBL" id="MCU6792667.1"/>
    </source>
</evidence>
<evidence type="ECO:0000259" key="4">
    <source>
        <dbReference type="PROSITE" id="PS01124"/>
    </source>
</evidence>
<dbReference type="PANTHER" id="PTHR43280:SF28">
    <property type="entry name" value="HTH-TYPE TRANSCRIPTIONAL ACTIVATOR RHAS"/>
    <property type="match status" value="1"/>
</dbReference>
<dbReference type="Gene3D" id="2.60.120.10">
    <property type="entry name" value="Jelly Rolls"/>
    <property type="match status" value="1"/>
</dbReference>
<dbReference type="PROSITE" id="PS01124">
    <property type="entry name" value="HTH_ARAC_FAMILY_2"/>
    <property type="match status" value="1"/>
</dbReference>
<dbReference type="Gene3D" id="1.10.10.60">
    <property type="entry name" value="Homeodomain-like"/>
    <property type="match status" value="2"/>
</dbReference>
<dbReference type="Pfam" id="PF12833">
    <property type="entry name" value="HTH_18"/>
    <property type="match status" value="1"/>
</dbReference>
<dbReference type="InterPro" id="IPR009057">
    <property type="entry name" value="Homeodomain-like_sf"/>
</dbReference>
<gene>
    <name evidence="5" type="ORF">OB236_11105</name>
</gene>
<dbReference type="SUPFAM" id="SSF51215">
    <property type="entry name" value="Regulatory protein AraC"/>
    <property type="match status" value="1"/>
</dbReference>
<keyword evidence="1" id="KW-0805">Transcription regulation</keyword>
<dbReference type="Pfam" id="PF02311">
    <property type="entry name" value="AraC_binding"/>
    <property type="match status" value="1"/>
</dbReference>
<dbReference type="InterPro" id="IPR018060">
    <property type="entry name" value="HTH_AraC"/>
</dbReference>
<dbReference type="InterPro" id="IPR037923">
    <property type="entry name" value="HTH-like"/>
</dbReference>
<proteinExistence type="predicted"/>
<organism evidence="5 6">
    <name type="scientific">Paenibacillus baimaensis</name>
    <dbReference type="NCBI Taxonomy" id="2982185"/>
    <lineage>
        <taxon>Bacteria</taxon>
        <taxon>Bacillati</taxon>
        <taxon>Bacillota</taxon>
        <taxon>Bacilli</taxon>
        <taxon>Bacillales</taxon>
        <taxon>Paenibacillaceae</taxon>
        <taxon>Paenibacillus</taxon>
    </lineage>
</organism>
<dbReference type="PROSITE" id="PS00041">
    <property type="entry name" value="HTH_ARAC_FAMILY_1"/>
    <property type="match status" value="1"/>
</dbReference>
<evidence type="ECO:0000313" key="6">
    <source>
        <dbReference type="Proteomes" id="UP001652445"/>
    </source>
</evidence>
<dbReference type="InterPro" id="IPR014710">
    <property type="entry name" value="RmlC-like_jellyroll"/>
</dbReference>
<dbReference type="Proteomes" id="UP001652445">
    <property type="component" value="Unassembled WGS sequence"/>
</dbReference>
<reference evidence="5 6" key="1">
    <citation type="submission" date="2022-09" db="EMBL/GenBank/DDBJ databases">
        <authorList>
            <person name="Han X.L."/>
            <person name="Wang Q."/>
            <person name="Lu T."/>
        </authorList>
    </citation>
    <scope>NUCLEOTIDE SEQUENCE [LARGE SCALE GENOMIC DNA]</scope>
    <source>
        <strain evidence="5 6">WQ 127069</strain>
    </source>
</reference>